<feature type="compositionally biased region" description="Low complexity" evidence="1">
    <location>
        <begin position="217"/>
        <end position="232"/>
    </location>
</feature>
<sequence>MARSEGSYYREHVSYSPIASTSHHHIDELTYDQDVHQDIHHDSLQDTNHDQGHHLISPIKHCSVRGCTAVLPPEYPLKMCEQCRSRHRIYATTKRAKRKMEKAALGGQTCHSGQVVWMPLDAEDQYHPQHIPSSSHRHDMSVSPEPQMIMTPHDQPYPYSPSWSSSNVDNVDPRLYAANLSSSELAGALTLPPTPPPRDPPEMQLLSEHYAMDLNESYNQSPSSSRSPASVPTTGEISTKSIEEAAAQLGDPSLPHRYCSIKGCKAVIPGNSFFKMCEPCRNRYRSYGTTKRAKWRKEKEVVVAELQKLREDEDKRRAENGLPPLPEGDEEWKEHLQQLSPLRLSRSSFAQVAPSFAPRMCTVSHCREILPGDYEFLRCERHRIQNRHHSKLKRVRDKESKLEACTGWAAVVHKNSPNKDTSASDSEDDYEEDPDMYAKVGTSESWHAMDTHIASHLLQALPEGEPGTGVPPAARGSRRTNHVCSIKVCYNLLSPNNPWKMCDSCRARDRSARRNKALRDSGVPVDPLPPRARSPAKSDGDKKGKKKSKKKTVDVNDEGDATSNDNIEEGSSAEGATLVFMSPLVMEPAELHADSPHLSNGSADLSFIHADETGNITEPLDVQLMPVPTLIPVSQQMSTLHANSLTPNSGLSKPLSRGPVNLD</sequence>
<feature type="compositionally biased region" description="Low complexity" evidence="1">
    <location>
        <begin position="156"/>
        <end position="165"/>
    </location>
</feature>
<proteinExistence type="predicted"/>
<dbReference type="Proteomes" id="UP001212997">
    <property type="component" value="Unassembled WGS sequence"/>
</dbReference>
<feature type="compositionally biased region" description="Polar residues" evidence="1">
    <location>
        <begin position="642"/>
        <end position="651"/>
    </location>
</feature>
<accession>A0AAD5UU23</accession>
<protein>
    <submittedName>
        <fullName evidence="2">Uncharacterized protein</fullName>
    </submittedName>
</protein>
<feature type="region of interest" description="Disordered" evidence="1">
    <location>
        <begin position="126"/>
        <end position="165"/>
    </location>
</feature>
<organism evidence="2 3">
    <name type="scientific">Meripilus lineatus</name>
    <dbReference type="NCBI Taxonomy" id="2056292"/>
    <lineage>
        <taxon>Eukaryota</taxon>
        <taxon>Fungi</taxon>
        <taxon>Dikarya</taxon>
        <taxon>Basidiomycota</taxon>
        <taxon>Agaricomycotina</taxon>
        <taxon>Agaricomycetes</taxon>
        <taxon>Polyporales</taxon>
        <taxon>Meripilaceae</taxon>
        <taxon>Meripilus</taxon>
    </lineage>
</organism>
<evidence type="ECO:0000313" key="3">
    <source>
        <dbReference type="Proteomes" id="UP001212997"/>
    </source>
</evidence>
<evidence type="ECO:0000256" key="1">
    <source>
        <dbReference type="SAM" id="MobiDB-lite"/>
    </source>
</evidence>
<dbReference type="EMBL" id="JANAWD010001188">
    <property type="protein sequence ID" value="KAJ3473979.1"/>
    <property type="molecule type" value="Genomic_DNA"/>
</dbReference>
<comment type="caution">
    <text evidence="2">The sequence shown here is derived from an EMBL/GenBank/DDBJ whole genome shotgun (WGS) entry which is preliminary data.</text>
</comment>
<dbReference type="AlphaFoldDB" id="A0AAD5UU23"/>
<feature type="region of interest" description="Disordered" evidence="1">
    <location>
        <begin position="513"/>
        <end position="573"/>
    </location>
</feature>
<reference evidence="2" key="1">
    <citation type="submission" date="2022-07" db="EMBL/GenBank/DDBJ databases">
        <title>Genome Sequence of Physisporinus lineatus.</title>
        <authorList>
            <person name="Buettner E."/>
        </authorList>
    </citation>
    <scope>NUCLEOTIDE SEQUENCE</scope>
    <source>
        <strain evidence="2">VT162</strain>
    </source>
</reference>
<feature type="region of interest" description="Disordered" evidence="1">
    <location>
        <begin position="414"/>
        <end position="433"/>
    </location>
</feature>
<gene>
    <name evidence="2" type="ORF">NLI96_g12717</name>
</gene>
<evidence type="ECO:0000313" key="2">
    <source>
        <dbReference type="EMBL" id="KAJ3473979.1"/>
    </source>
</evidence>
<feature type="region of interest" description="Disordered" evidence="1">
    <location>
        <begin position="216"/>
        <end position="236"/>
    </location>
</feature>
<keyword evidence="3" id="KW-1185">Reference proteome</keyword>
<name>A0AAD5UU23_9APHY</name>
<feature type="region of interest" description="Disordered" evidence="1">
    <location>
        <begin position="642"/>
        <end position="663"/>
    </location>
</feature>